<feature type="compositionally biased region" description="Low complexity" evidence="1">
    <location>
        <begin position="158"/>
        <end position="167"/>
    </location>
</feature>
<feature type="compositionally biased region" description="Low complexity" evidence="1">
    <location>
        <begin position="17"/>
        <end position="37"/>
    </location>
</feature>
<feature type="compositionally biased region" description="Basic and acidic residues" evidence="1">
    <location>
        <begin position="138"/>
        <end position="150"/>
    </location>
</feature>
<reference evidence="2 3" key="1">
    <citation type="journal article" name="Sci. Rep.">
        <title>Genome-scale phylogenetic analyses confirm Olpidium as the closest living zoosporic fungus to the non-flagellated, terrestrial fungi.</title>
        <authorList>
            <person name="Chang Y."/>
            <person name="Rochon D."/>
            <person name="Sekimoto S."/>
            <person name="Wang Y."/>
            <person name="Chovatia M."/>
            <person name="Sandor L."/>
            <person name="Salamov A."/>
            <person name="Grigoriev I.V."/>
            <person name="Stajich J.E."/>
            <person name="Spatafora J.W."/>
        </authorList>
    </citation>
    <scope>NUCLEOTIDE SEQUENCE [LARGE SCALE GENOMIC DNA]</scope>
    <source>
        <strain evidence="2">S191</strain>
    </source>
</reference>
<feature type="non-terminal residue" evidence="2">
    <location>
        <position position="328"/>
    </location>
</feature>
<accession>A0A8H8DJD3</accession>
<evidence type="ECO:0000256" key="1">
    <source>
        <dbReference type="SAM" id="MobiDB-lite"/>
    </source>
</evidence>
<dbReference type="AlphaFoldDB" id="A0A8H8DJD3"/>
<gene>
    <name evidence="2" type="ORF">BJ554DRAFT_7504</name>
</gene>
<protein>
    <submittedName>
        <fullName evidence="2">Uncharacterized protein</fullName>
    </submittedName>
</protein>
<evidence type="ECO:0000313" key="3">
    <source>
        <dbReference type="Proteomes" id="UP000673691"/>
    </source>
</evidence>
<organism evidence="2 3">
    <name type="scientific">Olpidium bornovanus</name>
    <dbReference type="NCBI Taxonomy" id="278681"/>
    <lineage>
        <taxon>Eukaryota</taxon>
        <taxon>Fungi</taxon>
        <taxon>Fungi incertae sedis</taxon>
        <taxon>Olpidiomycota</taxon>
        <taxon>Olpidiomycotina</taxon>
        <taxon>Olpidiomycetes</taxon>
        <taxon>Olpidiales</taxon>
        <taxon>Olpidiaceae</taxon>
        <taxon>Olpidium</taxon>
    </lineage>
</organism>
<dbReference type="EMBL" id="JAEFCI010005207">
    <property type="protein sequence ID" value="KAG5460445.1"/>
    <property type="molecule type" value="Genomic_DNA"/>
</dbReference>
<proteinExistence type="predicted"/>
<keyword evidence="3" id="KW-1185">Reference proteome</keyword>
<feature type="region of interest" description="Disordered" evidence="1">
    <location>
        <begin position="58"/>
        <end position="92"/>
    </location>
</feature>
<comment type="caution">
    <text evidence="2">The sequence shown here is derived from an EMBL/GenBank/DDBJ whole genome shotgun (WGS) entry which is preliminary data.</text>
</comment>
<name>A0A8H8DJD3_9FUNG</name>
<dbReference type="Proteomes" id="UP000673691">
    <property type="component" value="Unassembled WGS sequence"/>
</dbReference>
<evidence type="ECO:0000313" key="2">
    <source>
        <dbReference type="EMBL" id="KAG5460445.1"/>
    </source>
</evidence>
<feature type="region of interest" description="Disordered" evidence="1">
    <location>
        <begin position="138"/>
        <end position="174"/>
    </location>
</feature>
<sequence length="328" mass="35074">MVQLRLLAEQSLNKPFSPDQPAATPSTASSGSVGSLSPALQRLQQAVQLPADLLNAPISPPAVHSAPCPPPGAISGRNKPRHSRNVSVQEKPVTRQIEEGLLRPSALYAVANVDISRTPVLSLTEFRLGKRIRAKLRGDHPQNYDHDGHQCDTTTCHSSDNNDSDSSAGPLSPVAKAGMFPPSFDLGGAVGTGIDLGSFGSQLSVLQVGAPKNAGFFFFLSWIGASDWSGEEATVPCSVLRPESSVLLTTDDRRAMERKYRRWSTAKIWDLEATRGSAPGEVSRTGCMTVFSFWQGKGLPALAVMERYSRRRAAIIDVVTGNGTGQAE</sequence>
<feature type="region of interest" description="Disordered" evidence="1">
    <location>
        <begin position="12"/>
        <end position="37"/>
    </location>
</feature>